<gene>
    <name evidence="2" type="ORF">ACFQ4R_08755</name>
</gene>
<evidence type="ECO:0000259" key="1">
    <source>
        <dbReference type="PROSITE" id="PS51186"/>
    </source>
</evidence>
<organism evidence="2 3">
    <name type="scientific">Lapidilactobacillus gannanensis</name>
    <dbReference type="NCBI Taxonomy" id="2486002"/>
    <lineage>
        <taxon>Bacteria</taxon>
        <taxon>Bacillati</taxon>
        <taxon>Bacillota</taxon>
        <taxon>Bacilli</taxon>
        <taxon>Lactobacillales</taxon>
        <taxon>Lactobacillaceae</taxon>
        <taxon>Lapidilactobacillus</taxon>
    </lineage>
</organism>
<evidence type="ECO:0000313" key="3">
    <source>
        <dbReference type="Proteomes" id="UP001597191"/>
    </source>
</evidence>
<sequence>MSLIYIKQARQNDLPAIMTIINQAKAQLKADGSPQWQDGYPDEAALTQDISAQQCWLLMVGSEIAGTATMIVGNDANYIEIENGAWQNVTDPYATIHRIAIGRQFGGQHLSHYFFSDLISQAYASGVRNFRIDTHELNKRMQAVVTSFGYQYRGKIYVDEPAEDHEDNARRAYELNL</sequence>
<dbReference type="RefSeq" id="WP_125650257.1">
    <property type="nucleotide sequence ID" value="NZ_JBHTOH010000085.1"/>
</dbReference>
<reference evidence="3" key="1">
    <citation type="journal article" date="2019" name="Int. J. Syst. Evol. Microbiol.">
        <title>The Global Catalogue of Microorganisms (GCM) 10K type strain sequencing project: providing services to taxonomists for standard genome sequencing and annotation.</title>
        <authorList>
            <consortium name="The Broad Institute Genomics Platform"/>
            <consortium name="The Broad Institute Genome Sequencing Center for Infectious Disease"/>
            <person name="Wu L."/>
            <person name="Ma J."/>
        </authorList>
    </citation>
    <scope>NUCLEOTIDE SEQUENCE [LARGE SCALE GENOMIC DNA]</scope>
    <source>
        <strain evidence="3">CCM 8937</strain>
    </source>
</reference>
<dbReference type="PROSITE" id="PS51186">
    <property type="entry name" value="GNAT"/>
    <property type="match status" value="1"/>
</dbReference>
<protein>
    <submittedName>
        <fullName evidence="2">GNAT family N-acetyltransferase</fullName>
        <ecNumber evidence="2">2.3.1.-</ecNumber>
    </submittedName>
</protein>
<accession>A0ABW4BN77</accession>
<dbReference type="EMBL" id="JBHTOH010000085">
    <property type="protein sequence ID" value="MFD1411672.1"/>
    <property type="molecule type" value="Genomic_DNA"/>
</dbReference>
<dbReference type="InterPro" id="IPR000182">
    <property type="entry name" value="GNAT_dom"/>
</dbReference>
<dbReference type="Proteomes" id="UP001597191">
    <property type="component" value="Unassembled WGS sequence"/>
</dbReference>
<dbReference type="EC" id="2.3.1.-" evidence="2"/>
<comment type="caution">
    <text evidence="2">The sequence shown here is derived from an EMBL/GenBank/DDBJ whole genome shotgun (WGS) entry which is preliminary data.</text>
</comment>
<dbReference type="Pfam" id="PF00583">
    <property type="entry name" value="Acetyltransf_1"/>
    <property type="match status" value="1"/>
</dbReference>
<keyword evidence="2" id="KW-0808">Transferase</keyword>
<dbReference type="Gene3D" id="3.40.630.30">
    <property type="match status" value="1"/>
</dbReference>
<dbReference type="InterPro" id="IPR016181">
    <property type="entry name" value="Acyl_CoA_acyltransferase"/>
</dbReference>
<keyword evidence="2" id="KW-0012">Acyltransferase</keyword>
<feature type="domain" description="N-acetyltransferase" evidence="1">
    <location>
        <begin position="4"/>
        <end position="177"/>
    </location>
</feature>
<dbReference type="SUPFAM" id="SSF55729">
    <property type="entry name" value="Acyl-CoA N-acyltransferases (Nat)"/>
    <property type="match status" value="1"/>
</dbReference>
<name>A0ABW4BN77_9LACO</name>
<dbReference type="GO" id="GO:0016746">
    <property type="term" value="F:acyltransferase activity"/>
    <property type="evidence" value="ECO:0007669"/>
    <property type="project" value="UniProtKB-KW"/>
</dbReference>
<keyword evidence="3" id="KW-1185">Reference proteome</keyword>
<evidence type="ECO:0000313" key="2">
    <source>
        <dbReference type="EMBL" id="MFD1411672.1"/>
    </source>
</evidence>
<proteinExistence type="predicted"/>